<evidence type="ECO:0000313" key="3">
    <source>
        <dbReference type="Proteomes" id="UP000275012"/>
    </source>
</evidence>
<reference evidence="2 3" key="1">
    <citation type="submission" date="2018-10" db="EMBL/GenBank/DDBJ databases">
        <title>Proposal of Lysobacter pythonis sp. nov. isolated from royal pythons (Python regius).</title>
        <authorList>
            <person name="Hans-Juergen B."/>
            <person name="Huptas C."/>
            <person name="Sandra B."/>
            <person name="Igor L."/>
            <person name="Joachim S."/>
            <person name="Siegfried S."/>
            <person name="Mareike W."/>
            <person name="Peter K."/>
        </authorList>
    </citation>
    <scope>NUCLEOTIDE SEQUENCE [LARGE SCALE GENOMIC DNA]</scope>
    <source>
        <strain evidence="2 3">4284/11</strain>
    </source>
</reference>
<keyword evidence="3" id="KW-1185">Reference proteome</keyword>
<dbReference type="EMBL" id="RFLY01000004">
    <property type="protein sequence ID" value="RMH93840.1"/>
    <property type="molecule type" value="Genomic_DNA"/>
</dbReference>
<dbReference type="AlphaFoldDB" id="A0A3M2I1K6"/>
<comment type="caution">
    <text evidence="2">The sequence shown here is derived from an EMBL/GenBank/DDBJ whole genome shotgun (WGS) entry which is preliminary data.</text>
</comment>
<feature type="compositionally biased region" description="Basic and acidic residues" evidence="1">
    <location>
        <begin position="116"/>
        <end position="125"/>
    </location>
</feature>
<gene>
    <name evidence="2" type="ORF">EBB59_04150</name>
</gene>
<evidence type="ECO:0000313" key="2">
    <source>
        <dbReference type="EMBL" id="RMH93840.1"/>
    </source>
</evidence>
<proteinExistence type="predicted"/>
<dbReference type="RefSeq" id="WP_122100883.1">
    <property type="nucleotide sequence ID" value="NZ_RFLY01000004.1"/>
</dbReference>
<protein>
    <submittedName>
        <fullName evidence="2">Uncharacterized protein</fullName>
    </submittedName>
</protein>
<dbReference type="Proteomes" id="UP000275012">
    <property type="component" value="Unassembled WGS sequence"/>
</dbReference>
<feature type="region of interest" description="Disordered" evidence="1">
    <location>
        <begin position="105"/>
        <end position="125"/>
    </location>
</feature>
<name>A0A3M2I1K6_9GAMM</name>
<evidence type="ECO:0000256" key="1">
    <source>
        <dbReference type="SAM" id="MobiDB-lite"/>
    </source>
</evidence>
<organism evidence="2 3">
    <name type="scientific">Solilutibacter pythonis</name>
    <dbReference type="NCBI Taxonomy" id="2483112"/>
    <lineage>
        <taxon>Bacteria</taxon>
        <taxon>Pseudomonadati</taxon>
        <taxon>Pseudomonadota</taxon>
        <taxon>Gammaproteobacteria</taxon>
        <taxon>Lysobacterales</taxon>
        <taxon>Lysobacteraceae</taxon>
        <taxon>Solilutibacter</taxon>
    </lineage>
</organism>
<sequence length="125" mass="13731">MASVARRLTARAAIFHRAEFGASRENPGRMTDGDACEVGVSGNRYARVCALLDALERRHASALRGDCAEHGRIAAGTYLAACQLKRVGNRSTWRAAPWRDSPMGWKNRYRHGPPTSERRHVAATG</sequence>
<accession>A0A3M2I1K6</accession>